<name>A0A643G010_9BURK</name>
<sequence length="410" mass="45741">MPASSVAATGSSAGGHQAHFIAPPAVPTQCGPEGILYDFNDGARVLLPKGQWHIEIWDEDTGNILFACDPDEGWVTSTKKFYVRFRIKVFRRGELTPVLDHTLDLSEREVLITFPVGTLGDLVGWIPYAERFRAQHGCRLECTMGPLIIDLFAASYPDIRLTAPDEYVGRTPYATYKIGLFFGGNLDNQPIDFRMVGLHRTAGHILGVDPAEAVPRMRLDAPRRIPERYVCIATKASCQAKFWNNGTGWNEVVAHLKSLGYRVLAIDQKATVGQGFVWNHIPHGAEDFTGDIPLPERVALLQHADFFVGLSSGLSWLAWASRIPVVLISGFTLPNCEFQTPYRVFNPHVCNGCWDDVRTSFDHFDFFWCPRHKGTARQYECSAAITGRQVIGHIDRLVGTLKHPEQAQPQ</sequence>
<dbReference type="Pfam" id="PF21129">
    <property type="entry name" value="TibC_1st"/>
    <property type="match status" value="1"/>
</dbReference>
<protein>
    <submittedName>
        <fullName evidence="2">Autotransporter strand-loop-strand O-heptosyltransferase</fullName>
    </submittedName>
</protein>
<dbReference type="GeneID" id="98403784"/>
<dbReference type="Gene3D" id="3.40.50.2000">
    <property type="entry name" value="Glycogen Phosphorylase B"/>
    <property type="match status" value="1"/>
</dbReference>
<dbReference type="RefSeq" id="WP_150984306.1">
    <property type="nucleotide sequence ID" value="NZ_CP062804.1"/>
</dbReference>
<proteinExistence type="predicted"/>
<dbReference type="InterPro" id="IPR030929">
    <property type="entry name" value="Aah/TibC-like"/>
</dbReference>
<dbReference type="InterPro" id="IPR002201">
    <property type="entry name" value="Glyco_trans_9"/>
</dbReference>
<dbReference type="InterPro" id="IPR049327">
    <property type="entry name" value="TibC/BAHTCr-like_N"/>
</dbReference>
<dbReference type="Proteomes" id="UP000397656">
    <property type="component" value="Chromosome 2"/>
</dbReference>
<evidence type="ECO:0000313" key="3">
    <source>
        <dbReference type="Proteomes" id="UP000397656"/>
    </source>
</evidence>
<dbReference type="NCBIfam" id="TIGR04414">
    <property type="entry name" value="hepto_Aah_TibC"/>
    <property type="match status" value="1"/>
</dbReference>
<keyword evidence="2" id="KW-0808">Transferase</keyword>
<evidence type="ECO:0000259" key="1">
    <source>
        <dbReference type="Pfam" id="PF21129"/>
    </source>
</evidence>
<dbReference type="SUPFAM" id="SSF53756">
    <property type="entry name" value="UDP-Glycosyltransferase/glycogen phosphorylase"/>
    <property type="match status" value="1"/>
</dbReference>
<organism evidence="2 3">
    <name type="scientific">Cupriavidus basilensis</name>
    <dbReference type="NCBI Taxonomy" id="68895"/>
    <lineage>
        <taxon>Bacteria</taxon>
        <taxon>Pseudomonadati</taxon>
        <taxon>Pseudomonadota</taxon>
        <taxon>Betaproteobacteria</taxon>
        <taxon>Burkholderiales</taxon>
        <taxon>Burkholderiaceae</taxon>
        <taxon>Cupriavidus</taxon>
    </lineage>
</organism>
<dbReference type="EMBL" id="CP062804">
    <property type="protein sequence ID" value="QOT80311.1"/>
    <property type="molecule type" value="Genomic_DNA"/>
</dbReference>
<accession>A0A643G010</accession>
<dbReference type="GO" id="GO:0016757">
    <property type="term" value="F:glycosyltransferase activity"/>
    <property type="evidence" value="ECO:0007669"/>
    <property type="project" value="InterPro"/>
</dbReference>
<reference evidence="2 3" key="1">
    <citation type="submission" date="2020-10" db="EMBL/GenBank/DDBJ databases">
        <title>Complete genome sequence of Cupriavidus basilensis CCUG 49340T.</title>
        <authorList>
            <person name="Salva-Serra F."/>
            <person name="Donoso R.A."/>
            <person name="Cho K.H."/>
            <person name="Yoo J.A."/>
            <person name="Lee K."/>
            <person name="Yoon S.-H."/>
            <person name="Perez-Pantoja D."/>
            <person name="Moore E.R.B."/>
        </authorList>
    </citation>
    <scope>NUCLEOTIDE SEQUENCE [LARGE SCALE GENOMIC DNA]</scope>
    <source>
        <strain evidence="3">CCUG 49340</strain>
    </source>
</reference>
<dbReference type="Pfam" id="PF01075">
    <property type="entry name" value="Glyco_transf_9"/>
    <property type="match status" value="1"/>
</dbReference>
<dbReference type="AlphaFoldDB" id="A0A643G010"/>
<evidence type="ECO:0000313" key="2">
    <source>
        <dbReference type="EMBL" id="QOT80311.1"/>
    </source>
</evidence>
<gene>
    <name evidence="2" type="ORF">F7R26_022905</name>
</gene>
<feature type="domain" description="Autotransproter heptosyltransferase TibC/BAHTCr-like N-terminal" evidence="1">
    <location>
        <begin position="31"/>
        <end position="93"/>
    </location>
</feature>